<dbReference type="InterPro" id="IPR042183">
    <property type="entry name" value="MmgE/PrpD_sf_1"/>
</dbReference>
<comment type="caution">
    <text evidence="3">The sequence shown here is derived from an EMBL/GenBank/DDBJ whole genome shotgun (WGS) entry which is preliminary data.</text>
</comment>
<dbReference type="InterPro" id="IPR005656">
    <property type="entry name" value="MmgE_PrpD"/>
</dbReference>
<dbReference type="Gene3D" id="1.10.4100.10">
    <property type="entry name" value="2-methylcitrate dehydratase PrpD"/>
    <property type="match status" value="1"/>
</dbReference>
<accession>X1T6S7</accession>
<evidence type="ECO:0000313" key="3">
    <source>
        <dbReference type="EMBL" id="GAJ01043.1"/>
    </source>
</evidence>
<dbReference type="Pfam" id="PF03972">
    <property type="entry name" value="MmgE_PrpD_N"/>
    <property type="match status" value="1"/>
</dbReference>
<dbReference type="InterPro" id="IPR036148">
    <property type="entry name" value="MmgE/PrpD_sf"/>
</dbReference>
<dbReference type="SUPFAM" id="SSF103378">
    <property type="entry name" value="2-methylcitrate dehydratase PrpD"/>
    <property type="match status" value="1"/>
</dbReference>
<comment type="similarity">
    <text evidence="1">Belongs to the PrpD family.</text>
</comment>
<dbReference type="InterPro" id="IPR045336">
    <property type="entry name" value="MmgE_PrpD_N"/>
</dbReference>
<proteinExistence type="inferred from homology"/>
<name>X1T6S7_9ZZZZ</name>
<dbReference type="PANTHER" id="PTHR16943:SF8">
    <property type="entry name" value="2-METHYLCITRATE DEHYDRATASE"/>
    <property type="match status" value="1"/>
</dbReference>
<sequence>MFTEEIAKFVVGMSYDQLPAAAINAGKMAILDCLGATLAGCEETSGKIISEYVKGAGRPDAGVIGEGFRTSIDQAAWVNGTKAHALDYDDYFIPNHSTPYHPTVAILPAVLAVAEKYHLSGEDVLLAYITGFEVAARIAMVCAKQQYDLGWHTTSTLGGIGAAAAIAKMLELDEGKTRIALGISASLSGGLRKNFGTMTKPLHAGNAARNGVVATILAHSGFTADGSILDAPLGFCE</sequence>
<reference evidence="3" key="1">
    <citation type="journal article" date="2014" name="Front. Microbiol.">
        <title>High frequency of phylogenetically diverse reductive dehalogenase-homologous genes in deep subseafloor sedimentary metagenomes.</title>
        <authorList>
            <person name="Kawai M."/>
            <person name="Futagami T."/>
            <person name="Toyoda A."/>
            <person name="Takaki Y."/>
            <person name="Nishi S."/>
            <person name="Hori S."/>
            <person name="Arai W."/>
            <person name="Tsubouchi T."/>
            <person name="Morono Y."/>
            <person name="Uchiyama I."/>
            <person name="Ito T."/>
            <person name="Fujiyama A."/>
            <person name="Inagaki F."/>
            <person name="Takami H."/>
        </authorList>
    </citation>
    <scope>NUCLEOTIDE SEQUENCE</scope>
    <source>
        <strain evidence="3">Expedition CK06-06</strain>
    </source>
</reference>
<dbReference type="AlphaFoldDB" id="X1T6S7"/>
<gene>
    <name evidence="3" type="ORF">S12H4_31873</name>
</gene>
<feature type="domain" description="MmgE/PrpD N-terminal" evidence="2">
    <location>
        <begin position="4"/>
        <end position="236"/>
    </location>
</feature>
<protein>
    <recommendedName>
        <fullName evidence="2">MmgE/PrpD N-terminal domain-containing protein</fullName>
    </recommendedName>
</protein>
<dbReference type="GO" id="GO:0016829">
    <property type="term" value="F:lyase activity"/>
    <property type="evidence" value="ECO:0007669"/>
    <property type="project" value="InterPro"/>
</dbReference>
<evidence type="ECO:0000256" key="1">
    <source>
        <dbReference type="ARBA" id="ARBA00006174"/>
    </source>
</evidence>
<dbReference type="PANTHER" id="PTHR16943">
    <property type="entry name" value="2-METHYLCITRATE DEHYDRATASE-RELATED"/>
    <property type="match status" value="1"/>
</dbReference>
<feature type="non-terminal residue" evidence="3">
    <location>
        <position position="237"/>
    </location>
</feature>
<evidence type="ECO:0000259" key="2">
    <source>
        <dbReference type="Pfam" id="PF03972"/>
    </source>
</evidence>
<dbReference type="EMBL" id="BARW01018642">
    <property type="protein sequence ID" value="GAJ01043.1"/>
    <property type="molecule type" value="Genomic_DNA"/>
</dbReference>
<organism evidence="3">
    <name type="scientific">marine sediment metagenome</name>
    <dbReference type="NCBI Taxonomy" id="412755"/>
    <lineage>
        <taxon>unclassified sequences</taxon>
        <taxon>metagenomes</taxon>
        <taxon>ecological metagenomes</taxon>
    </lineage>
</organism>